<evidence type="ECO:0000256" key="1">
    <source>
        <dbReference type="ARBA" id="ARBA00023015"/>
    </source>
</evidence>
<keyword evidence="6" id="KW-1185">Reference proteome</keyword>
<dbReference type="Pfam" id="PF07729">
    <property type="entry name" value="FCD"/>
    <property type="match status" value="1"/>
</dbReference>
<dbReference type="Proteomes" id="UP001354931">
    <property type="component" value="Unassembled WGS sequence"/>
</dbReference>
<organism evidence="5 6">
    <name type="scientific">Streptomyces endophyticus</name>
    <dbReference type="NCBI Taxonomy" id="714166"/>
    <lineage>
        <taxon>Bacteria</taxon>
        <taxon>Bacillati</taxon>
        <taxon>Actinomycetota</taxon>
        <taxon>Actinomycetes</taxon>
        <taxon>Kitasatosporales</taxon>
        <taxon>Streptomycetaceae</taxon>
        <taxon>Streptomyces</taxon>
    </lineage>
</organism>
<sequence>MARSTLTADVQESIKQLILERGLAPGSPLPPEGELAELFDVSRVSLREALKALQALQVIEIRRGSGTFVGSLSLDPFVKGLAFRAAVRHRNGEPSLYELMRVREALEAGLIESVAASVPAEDLDALRGIVADMEKEAETGRVARATDRAFHVALYRSLDNYLLSEVLDAFWAAMDQVRDDIGDSHQVGAITAAHHKAIVDALAAGDGSRAAAAMRTHFDGIRERLAPDGVAAATRPVG</sequence>
<evidence type="ECO:0000256" key="3">
    <source>
        <dbReference type="ARBA" id="ARBA00023163"/>
    </source>
</evidence>
<name>A0ABU6FBC8_9ACTN</name>
<dbReference type="InterPro" id="IPR011711">
    <property type="entry name" value="GntR_C"/>
</dbReference>
<dbReference type="CDD" id="cd07377">
    <property type="entry name" value="WHTH_GntR"/>
    <property type="match status" value="1"/>
</dbReference>
<dbReference type="RefSeq" id="WP_326019517.1">
    <property type="nucleotide sequence ID" value="NZ_JAOZYC010000136.1"/>
</dbReference>
<dbReference type="SUPFAM" id="SSF46785">
    <property type="entry name" value="Winged helix' DNA-binding domain"/>
    <property type="match status" value="1"/>
</dbReference>
<dbReference type="InterPro" id="IPR008920">
    <property type="entry name" value="TF_FadR/GntR_C"/>
</dbReference>
<dbReference type="InterPro" id="IPR036388">
    <property type="entry name" value="WH-like_DNA-bd_sf"/>
</dbReference>
<keyword evidence="2" id="KW-0238">DNA-binding</keyword>
<dbReference type="Pfam" id="PF00392">
    <property type="entry name" value="GntR"/>
    <property type="match status" value="1"/>
</dbReference>
<protein>
    <submittedName>
        <fullName evidence="5">FadR family transcriptional regulator</fullName>
    </submittedName>
</protein>
<accession>A0ABU6FBC8</accession>
<keyword evidence="3" id="KW-0804">Transcription</keyword>
<dbReference type="SMART" id="SM00895">
    <property type="entry name" value="FCD"/>
    <property type="match status" value="1"/>
</dbReference>
<reference evidence="5 6" key="1">
    <citation type="submission" date="2022-10" db="EMBL/GenBank/DDBJ databases">
        <authorList>
            <person name="Xie J."/>
            <person name="Shen N."/>
        </authorList>
    </citation>
    <scope>NUCLEOTIDE SEQUENCE [LARGE SCALE GENOMIC DNA]</scope>
    <source>
        <strain evidence="5 6">YIM65594</strain>
    </source>
</reference>
<dbReference type="PRINTS" id="PR00035">
    <property type="entry name" value="HTHGNTR"/>
</dbReference>
<gene>
    <name evidence="5" type="ORF">OKJ99_24445</name>
</gene>
<dbReference type="Gene3D" id="1.20.120.530">
    <property type="entry name" value="GntR ligand-binding domain-like"/>
    <property type="match status" value="1"/>
</dbReference>
<dbReference type="PANTHER" id="PTHR43537:SF5">
    <property type="entry name" value="UXU OPERON TRANSCRIPTIONAL REGULATOR"/>
    <property type="match status" value="1"/>
</dbReference>
<dbReference type="InterPro" id="IPR000524">
    <property type="entry name" value="Tscrpt_reg_HTH_GntR"/>
</dbReference>
<evidence type="ECO:0000313" key="5">
    <source>
        <dbReference type="EMBL" id="MEB8340650.1"/>
    </source>
</evidence>
<proteinExistence type="predicted"/>
<dbReference type="SUPFAM" id="SSF48008">
    <property type="entry name" value="GntR ligand-binding domain-like"/>
    <property type="match status" value="1"/>
</dbReference>
<feature type="domain" description="HTH gntR-type" evidence="4">
    <location>
        <begin position="4"/>
        <end position="72"/>
    </location>
</feature>
<comment type="caution">
    <text evidence="5">The sequence shown here is derived from an EMBL/GenBank/DDBJ whole genome shotgun (WGS) entry which is preliminary data.</text>
</comment>
<dbReference type="PANTHER" id="PTHR43537">
    <property type="entry name" value="TRANSCRIPTIONAL REGULATOR, GNTR FAMILY"/>
    <property type="match status" value="1"/>
</dbReference>
<evidence type="ECO:0000313" key="6">
    <source>
        <dbReference type="Proteomes" id="UP001354931"/>
    </source>
</evidence>
<keyword evidence="1" id="KW-0805">Transcription regulation</keyword>
<dbReference type="InterPro" id="IPR036390">
    <property type="entry name" value="WH_DNA-bd_sf"/>
</dbReference>
<dbReference type="EMBL" id="JAOZYC010000136">
    <property type="protein sequence ID" value="MEB8340650.1"/>
    <property type="molecule type" value="Genomic_DNA"/>
</dbReference>
<evidence type="ECO:0000259" key="4">
    <source>
        <dbReference type="PROSITE" id="PS50949"/>
    </source>
</evidence>
<dbReference type="Gene3D" id="1.10.10.10">
    <property type="entry name" value="Winged helix-like DNA-binding domain superfamily/Winged helix DNA-binding domain"/>
    <property type="match status" value="1"/>
</dbReference>
<dbReference type="SMART" id="SM00345">
    <property type="entry name" value="HTH_GNTR"/>
    <property type="match status" value="1"/>
</dbReference>
<dbReference type="PROSITE" id="PS50949">
    <property type="entry name" value="HTH_GNTR"/>
    <property type="match status" value="1"/>
</dbReference>
<evidence type="ECO:0000256" key="2">
    <source>
        <dbReference type="ARBA" id="ARBA00023125"/>
    </source>
</evidence>